<dbReference type="PROSITE" id="PS50994">
    <property type="entry name" value="INTEGRASE"/>
    <property type="match status" value="1"/>
</dbReference>
<sequence length="82" mass="9323">MYSEILDDAQTDTAAGFWSRAQQFFAHAGITVHAVMTDNGSCYRPTAFRDALGPMVKHRRTRSYRPQTNGKVERFNRTLVAE</sequence>
<evidence type="ECO:0000259" key="1">
    <source>
        <dbReference type="PROSITE" id="PS50994"/>
    </source>
</evidence>
<evidence type="ECO:0000313" key="2">
    <source>
        <dbReference type="EMBL" id="MDP9832623.1"/>
    </source>
</evidence>
<dbReference type="InterPro" id="IPR036397">
    <property type="entry name" value="RNaseH_sf"/>
</dbReference>
<protein>
    <submittedName>
        <fullName evidence="2">Transposase InsO family protein</fullName>
    </submittedName>
</protein>
<comment type="caution">
    <text evidence="2">The sequence shown here is derived from an EMBL/GenBank/DDBJ whole genome shotgun (WGS) entry which is preliminary data.</text>
</comment>
<organism evidence="2 3">
    <name type="scientific">Trueperella abortisuis</name>
    <dbReference type="NCBI Taxonomy" id="445930"/>
    <lineage>
        <taxon>Bacteria</taxon>
        <taxon>Bacillati</taxon>
        <taxon>Actinomycetota</taxon>
        <taxon>Actinomycetes</taxon>
        <taxon>Actinomycetales</taxon>
        <taxon>Actinomycetaceae</taxon>
        <taxon>Trueperella</taxon>
    </lineage>
</organism>
<proteinExistence type="predicted"/>
<feature type="domain" description="Integrase catalytic" evidence="1">
    <location>
        <begin position="1"/>
        <end position="82"/>
    </location>
</feature>
<name>A0ABT9PIW5_9ACTO</name>
<keyword evidence="3" id="KW-1185">Reference proteome</keyword>
<dbReference type="Proteomes" id="UP001230145">
    <property type="component" value="Unassembled WGS sequence"/>
</dbReference>
<dbReference type="SUPFAM" id="SSF53098">
    <property type="entry name" value="Ribonuclease H-like"/>
    <property type="match status" value="1"/>
</dbReference>
<dbReference type="InterPro" id="IPR012337">
    <property type="entry name" value="RNaseH-like_sf"/>
</dbReference>
<gene>
    <name evidence="2" type="ORF">J2S45_001302</name>
</gene>
<evidence type="ECO:0000313" key="3">
    <source>
        <dbReference type="Proteomes" id="UP001230145"/>
    </source>
</evidence>
<dbReference type="EMBL" id="JAUSQL010000001">
    <property type="protein sequence ID" value="MDP9832623.1"/>
    <property type="molecule type" value="Genomic_DNA"/>
</dbReference>
<dbReference type="InterPro" id="IPR001584">
    <property type="entry name" value="Integrase_cat-core"/>
</dbReference>
<dbReference type="Gene3D" id="3.30.420.10">
    <property type="entry name" value="Ribonuclease H-like superfamily/Ribonuclease H"/>
    <property type="match status" value="1"/>
</dbReference>
<reference evidence="2 3" key="1">
    <citation type="submission" date="2023-07" db="EMBL/GenBank/DDBJ databases">
        <title>Sequencing the genomes of 1000 actinobacteria strains.</title>
        <authorList>
            <person name="Klenk H.-P."/>
        </authorList>
    </citation>
    <scope>NUCLEOTIDE SEQUENCE [LARGE SCALE GENOMIC DNA]</scope>
    <source>
        <strain evidence="2 3">DSM 19515</strain>
    </source>
</reference>
<accession>A0ABT9PIW5</accession>